<evidence type="ECO:0000259" key="1">
    <source>
        <dbReference type="Pfam" id="PF00561"/>
    </source>
</evidence>
<reference evidence="3" key="1">
    <citation type="journal article" date="2019" name="Int. J. Syst. Evol. Microbiol.">
        <title>The Global Catalogue of Microorganisms (GCM) 10K type strain sequencing project: providing services to taxonomists for standard genome sequencing and annotation.</title>
        <authorList>
            <consortium name="The Broad Institute Genomics Platform"/>
            <consortium name="The Broad Institute Genome Sequencing Center for Infectious Disease"/>
            <person name="Wu L."/>
            <person name="Ma J."/>
        </authorList>
    </citation>
    <scope>NUCLEOTIDE SEQUENCE [LARGE SCALE GENOMIC DNA]</scope>
    <source>
        <strain evidence="3">CGMCC 4.6997</strain>
    </source>
</reference>
<dbReference type="PRINTS" id="PR00412">
    <property type="entry name" value="EPOXHYDRLASE"/>
</dbReference>
<dbReference type="InterPro" id="IPR050266">
    <property type="entry name" value="AB_hydrolase_sf"/>
</dbReference>
<dbReference type="PANTHER" id="PTHR43798">
    <property type="entry name" value="MONOACYLGLYCEROL LIPASE"/>
    <property type="match status" value="1"/>
</dbReference>
<dbReference type="RefSeq" id="WP_386738387.1">
    <property type="nucleotide sequence ID" value="NZ_JBHSMG010000001.1"/>
</dbReference>
<keyword evidence="3" id="KW-1185">Reference proteome</keyword>
<feature type="domain" description="AB hydrolase-1" evidence="1">
    <location>
        <begin position="53"/>
        <end position="293"/>
    </location>
</feature>
<dbReference type="PANTHER" id="PTHR43798:SF33">
    <property type="entry name" value="HYDROLASE, PUTATIVE (AFU_ORTHOLOGUE AFUA_2G14860)-RELATED"/>
    <property type="match status" value="1"/>
</dbReference>
<accession>A0ABW0NK77</accession>
<comment type="caution">
    <text evidence="2">The sequence shown here is derived from an EMBL/GenBank/DDBJ whole genome shotgun (WGS) entry which is preliminary data.</text>
</comment>
<dbReference type="Gene3D" id="3.40.50.1820">
    <property type="entry name" value="alpha/beta hydrolase"/>
    <property type="match status" value="1"/>
</dbReference>
<dbReference type="PRINTS" id="PR00111">
    <property type="entry name" value="ABHYDROLASE"/>
</dbReference>
<dbReference type="EMBL" id="JBHSMG010000001">
    <property type="protein sequence ID" value="MFC5500774.1"/>
    <property type="molecule type" value="Genomic_DNA"/>
</dbReference>
<proteinExistence type="predicted"/>
<dbReference type="InterPro" id="IPR000073">
    <property type="entry name" value="AB_hydrolase_1"/>
</dbReference>
<evidence type="ECO:0000313" key="2">
    <source>
        <dbReference type="EMBL" id="MFC5500774.1"/>
    </source>
</evidence>
<keyword evidence="2" id="KW-0378">Hydrolase</keyword>
<gene>
    <name evidence="2" type="ORF">ACFPJ4_00820</name>
</gene>
<dbReference type="InterPro" id="IPR029058">
    <property type="entry name" value="AB_hydrolase_fold"/>
</dbReference>
<dbReference type="SUPFAM" id="SSF53474">
    <property type="entry name" value="alpha/beta-Hydrolases"/>
    <property type="match status" value="1"/>
</dbReference>
<organism evidence="2 3">
    <name type="scientific">Lysinimonas soli</name>
    <dbReference type="NCBI Taxonomy" id="1074233"/>
    <lineage>
        <taxon>Bacteria</taxon>
        <taxon>Bacillati</taxon>
        <taxon>Actinomycetota</taxon>
        <taxon>Actinomycetes</taxon>
        <taxon>Micrococcales</taxon>
        <taxon>Microbacteriaceae</taxon>
        <taxon>Lysinimonas</taxon>
    </lineage>
</organism>
<protein>
    <submittedName>
        <fullName evidence="2">Alpha/beta fold hydrolase</fullName>
    </submittedName>
</protein>
<sequence>MATADPAELDARVRSAEAALAARYGRTITEHQVRTTDGLRVRVVDYAGAHSGPPVLLLHGIASVTALAVPLIGRLEGRRVLAVDWPGHGLSGAAVLPRGGDLRAHAVAVLDAVIAGLDLTIVDVVGHSLGGQFAVYEALAHPERVRRLVLLGAPGAAFAEARPGLRMRLVAVPGLGTALLGLSTSQNTTRRGFARTLGAGALDGYPAEIIEIAHLCSQRPSFGPSVASLFRAMMTPLAARAGVAIGREELSALSAPTLLVWGDADSLLVPQRADADIAAIPHAELLEIHGGHAPWLNDLDRVGAAVSAHLN</sequence>
<dbReference type="Proteomes" id="UP001596039">
    <property type="component" value="Unassembled WGS sequence"/>
</dbReference>
<dbReference type="InterPro" id="IPR000639">
    <property type="entry name" value="Epox_hydrolase-like"/>
</dbReference>
<evidence type="ECO:0000313" key="3">
    <source>
        <dbReference type="Proteomes" id="UP001596039"/>
    </source>
</evidence>
<name>A0ABW0NK77_9MICO</name>
<dbReference type="GO" id="GO:0016787">
    <property type="term" value="F:hydrolase activity"/>
    <property type="evidence" value="ECO:0007669"/>
    <property type="project" value="UniProtKB-KW"/>
</dbReference>
<dbReference type="Pfam" id="PF00561">
    <property type="entry name" value="Abhydrolase_1"/>
    <property type="match status" value="1"/>
</dbReference>